<comment type="caution">
    <text evidence="1">The sequence shown here is derived from an EMBL/GenBank/DDBJ whole genome shotgun (WGS) entry which is preliminary data.</text>
</comment>
<protein>
    <submittedName>
        <fullName evidence="1">Uncharacterized protein</fullName>
    </submittedName>
</protein>
<evidence type="ECO:0000313" key="1">
    <source>
        <dbReference type="EMBL" id="GBG13922.1"/>
    </source>
</evidence>
<dbReference type="Proteomes" id="UP000245081">
    <property type="component" value="Unassembled WGS sequence"/>
</dbReference>
<dbReference type="EMBL" id="BDOQ01000004">
    <property type="protein sequence ID" value="GBG13922.1"/>
    <property type="molecule type" value="Genomic_DNA"/>
</dbReference>
<dbReference type="RefSeq" id="WP_109015132.1">
    <property type="nucleotide sequence ID" value="NZ_BDOQ01000004.1"/>
</dbReference>
<dbReference type="AlphaFoldDB" id="A0A2R5F6N2"/>
<name>A0A2R5F6N2_9PROT</name>
<reference evidence="1 2" key="1">
    <citation type="journal article" date="2018" name="Environ. Microbiol.">
        <title>Isolation and genomic characterization of Novimethylophilus kurashikiensis gen. nov. sp. nov., a new lanthanide-dependent methylotrophic species of Methylophilaceae.</title>
        <authorList>
            <person name="Lv H."/>
            <person name="Sahin N."/>
            <person name="Tani A."/>
        </authorList>
    </citation>
    <scope>NUCLEOTIDE SEQUENCE [LARGE SCALE GENOMIC DNA]</scope>
    <source>
        <strain evidence="1 2">La2-4</strain>
    </source>
</reference>
<evidence type="ECO:0000313" key="2">
    <source>
        <dbReference type="Proteomes" id="UP000245081"/>
    </source>
</evidence>
<keyword evidence="2" id="KW-1185">Reference proteome</keyword>
<gene>
    <name evidence="1" type="ORF">NMK_1474</name>
</gene>
<accession>A0A2R5F6N2</accession>
<dbReference type="OrthoDB" id="9157371at2"/>
<organism evidence="1 2">
    <name type="scientific">Novimethylophilus kurashikiensis</name>
    <dbReference type="NCBI Taxonomy" id="1825523"/>
    <lineage>
        <taxon>Bacteria</taxon>
        <taxon>Pseudomonadati</taxon>
        <taxon>Pseudomonadota</taxon>
        <taxon>Betaproteobacteria</taxon>
        <taxon>Nitrosomonadales</taxon>
        <taxon>Methylophilaceae</taxon>
        <taxon>Novimethylophilus</taxon>
    </lineage>
</organism>
<sequence>MGKEAGGAKAQQSRMLVAQQAARLMAEEGIADYAFAKRKAARQLGMEEANCLPTNAEIESELRIHQGIYQADTHPEMLYQLRVEAVQVMRLLDRFDPQLSGPVLDGTAGRYAETEIHLFADSDKEVEIFLLNKNISYQTGERSFHYRDERRKLPMFTIEGALGPIKLVVFSPDDIRSAPRGMLGEGAINRARTAIVEHLIIQTTP</sequence>
<proteinExistence type="predicted"/>